<keyword evidence="12" id="KW-1185">Reference proteome</keyword>
<dbReference type="GO" id="GO:0005737">
    <property type="term" value="C:cytoplasm"/>
    <property type="evidence" value="ECO:0007669"/>
    <property type="project" value="UniProtKB-SubCell"/>
</dbReference>
<evidence type="ECO:0000256" key="7">
    <source>
        <dbReference type="PROSITE-ProRule" id="PRU00283"/>
    </source>
</evidence>
<feature type="coiled-coil region" evidence="8">
    <location>
        <begin position="757"/>
        <end position="887"/>
    </location>
</feature>
<comment type="subcellular location">
    <subcellularLocation>
        <location evidence="1">Cytoplasm</location>
    </subcellularLocation>
</comment>
<sequence length="1060" mass="115423">MRASLLTPFRRSARGATDESSDASDSLTPKAMLGRSLPLRHSHTGIRTSRPGALHESSTTIKKRSSGGGDAVKVFVRVKPIMEEDIRTGRAKDTIAIHDRDGKLGIAIPAANGKENWFTDFDGVLDNSTNQQLFEAVGGGLMPQLLGGINVSIMAYGQTGSGKTYSMFGCDEPDIKAQGLLHMVLHKLDESVCLGSPRASLSISVFEVYNEELFCLLDAASVERRSLSKGMSDYHQHKPRQMNNVDEAIALVLEALQNRARDATVRNATSSRSHAFVRMRLEQSSLLGTEEQALSSTLFLVDLAGSENINNANSSTQQKETININSSLNALERVVNALCTRSPHVPYRDSLLTQVLQEGLDPYNARVALITTVSRFQCDATVSKGTLMFAQRARNVRTYAVANVAPKRPSPACPEELQRQLQALQAINNKLRQQLADLEASHERQSRERHAEAMRDELTRLTELHNELRRTSARHQAEAEAALEAERSAHAATRTQLEEAERSKAEVQVMMGAAAEEARRTTADLRAQLAEARLEAARLHGELAGARALAEQVQEQHKAAQQHLMQAKDLVTSLKGQLASVEMGANQENQELKQQITKLRADAVAARNAAASEVSGLQQRVHSLQQQLEQAKQAYERQAQELIEAREQATQAQRRLTEVEQGATQQVAALQQQLEGAKSRSEQQTAQIRRLEGDLAGARDQAGGEVERLRQQLAEKAAAMARQGSMHSAALAAAVQEARAASEAAAAQQIVPLQTECERLRATCTLSEEQMTRLQAECERLREAGGAASEQVMRLQAECAALREAAHRAEVEASERVAKLEAQIERDAAPRRDTFKQMQERVRQLEAEKKRDEADHRGQLELKEKLVRQLELINSQLQSEVARLKQDTVVALLSDQVNIGSPYTALPHCGSRCDMGCGSPTDDVTPLSSANITPAPSRGPSNGGMLLLNRTTTGSAAALARNTRGGKGDGVAPHPPAPRHPGSSAAAGAANPAQPPSEGGAPEVINLVTPVSTPGPPEPRLTPTHLSPLEQSLLALVQEQQTRPNHFTLRTNAVRNRMNY</sequence>
<dbReference type="PROSITE" id="PS00411">
    <property type="entry name" value="KINESIN_MOTOR_1"/>
    <property type="match status" value="1"/>
</dbReference>
<dbReference type="Gene3D" id="3.40.850.10">
    <property type="entry name" value="Kinesin motor domain"/>
    <property type="match status" value="1"/>
</dbReference>
<keyword evidence="5 8" id="KW-0175">Coiled coil</keyword>
<dbReference type="InterPro" id="IPR027640">
    <property type="entry name" value="Kinesin-like_fam"/>
</dbReference>
<dbReference type="SUPFAM" id="SSF52540">
    <property type="entry name" value="P-loop containing nucleoside triphosphate hydrolases"/>
    <property type="match status" value="1"/>
</dbReference>
<dbReference type="SMART" id="SM00129">
    <property type="entry name" value="KISc"/>
    <property type="match status" value="1"/>
</dbReference>
<dbReference type="GO" id="GO:0003777">
    <property type="term" value="F:microtubule motor activity"/>
    <property type="evidence" value="ECO:0007669"/>
    <property type="project" value="InterPro"/>
</dbReference>
<feature type="region of interest" description="Disordered" evidence="9">
    <location>
        <begin position="961"/>
        <end position="1025"/>
    </location>
</feature>
<evidence type="ECO:0000256" key="3">
    <source>
        <dbReference type="ARBA" id="ARBA00022741"/>
    </source>
</evidence>
<feature type="domain" description="Kinesin motor" evidence="10">
    <location>
        <begin position="71"/>
        <end position="396"/>
    </location>
</feature>
<evidence type="ECO:0000256" key="5">
    <source>
        <dbReference type="ARBA" id="ARBA00023054"/>
    </source>
</evidence>
<feature type="coiled-coil region" evidence="8">
    <location>
        <begin position="414"/>
        <end position="719"/>
    </location>
</feature>
<evidence type="ECO:0000313" key="11">
    <source>
        <dbReference type="EMBL" id="GFR41155.1"/>
    </source>
</evidence>
<feature type="compositionally biased region" description="Low complexity" evidence="9">
    <location>
        <begin position="980"/>
        <end position="992"/>
    </location>
</feature>
<evidence type="ECO:0000256" key="9">
    <source>
        <dbReference type="SAM" id="MobiDB-lite"/>
    </source>
</evidence>
<evidence type="ECO:0000259" key="10">
    <source>
        <dbReference type="PROSITE" id="PS50067"/>
    </source>
</evidence>
<evidence type="ECO:0000256" key="8">
    <source>
        <dbReference type="SAM" id="Coils"/>
    </source>
</evidence>
<evidence type="ECO:0000256" key="2">
    <source>
        <dbReference type="ARBA" id="ARBA00022490"/>
    </source>
</evidence>
<keyword evidence="2" id="KW-0963">Cytoplasm</keyword>
<reference evidence="11 12" key="1">
    <citation type="journal article" date="2021" name="Sci. Rep.">
        <title>Genome sequencing of the multicellular alga Astrephomene provides insights into convergent evolution of germ-soma differentiation.</title>
        <authorList>
            <person name="Yamashita S."/>
            <person name="Yamamoto K."/>
            <person name="Matsuzaki R."/>
            <person name="Suzuki S."/>
            <person name="Yamaguchi H."/>
            <person name="Hirooka S."/>
            <person name="Minakuchi Y."/>
            <person name="Miyagishima S."/>
            <person name="Kawachi M."/>
            <person name="Toyoda A."/>
            <person name="Nozaki H."/>
        </authorList>
    </citation>
    <scope>NUCLEOTIDE SEQUENCE [LARGE SCALE GENOMIC DNA]</scope>
    <source>
        <strain evidence="11 12">NIES-4017</strain>
    </source>
</reference>
<keyword evidence="6 7" id="KW-0505">Motor protein</keyword>
<gene>
    <name evidence="11" type="ORF">Agub_g1819</name>
</gene>
<dbReference type="InterPro" id="IPR036961">
    <property type="entry name" value="Kinesin_motor_dom_sf"/>
</dbReference>
<dbReference type="InterPro" id="IPR019821">
    <property type="entry name" value="Kinesin_motor_CS"/>
</dbReference>
<dbReference type="PANTHER" id="PTHR47969:SF15">
    <property type="entry name" value="CHROMOSOME-ASSOCIATED KINESIN KIF4A-RELATED"/>
    <property type="match status" value="1"/>
</dbReference>
<dbReference type="PRINTS" id="PR00380">
    <property type="entry name" value="KINESINHEAVY"/>
</dbReference>
<dbReference type="GO" id="GO:0007018">
    <property type="term" value="P:microtubule-based movement"/>
    <property type="evidence" value="ECO:0007669"/>
    <property type="project" value="InterPro"/>
</dbReference>
<organism evidence="11 12">
    <name type="scientific">Astrephomene gubernaculifera</name>
    <dbReference type="NCBI Taxonomy" id="47775"/>
    <lineage>
        <taxon>Eukaryota</taxon>
        <taxon>Viridiplantae</taxon>
        <taxon>Chlorophyta</taxon>
        <taxon>core chlorophytes</taxon>
        <taxon>Chlorophyceae</taxon>
        <taxon>CS clade</taxon>
        <taxon>Chlamydomonadales</taxon>
        <taxon>Astrephomenaceae</taxon>
        <taxon>Astrephomene</taxon>
    </lineage>
</organism>
<evidence type="ECO:0000256" key="1">
    <source>
        <dbReference type="ARBA" id="ARBA00004496"/>
    </source>
</evidence>
<dbReference type="GO" id="GO:0007052">
    <property type="term" value="P:mitotic spindle organization"/>
    <property type="evidence" value="ECO:0007669"/>
    <property type="project" value="TreeGrafter"/>
</dbReference>
<keyword evidence="4 7" id="KW-0067">ATP-binding</keyword>
<dbReference type="GO" id="GO:0005875">
    <property type="term" value="C:microtubule associated complex"/>
    <property type="evidence" value="ECO:0007669"/>
    <property type="project" value="TreeGrafter"/>
</dbReference>
<accession>A0AAD3DG41</accession>
<keyword evidence="3 7" id="KW-0547">Nucleotide-binding</keyword>
<evidence type="ECO:0000313" key="12">
    <source>
        <dbReference type="Proteomes" id="UP001054857"/>
    </source>
</evidence>
<evidence type="ECO:0000256" key="4">
    <source>
        <dbReference type="ARBA" id="ARBA00022840"/>
    </source>
</evidence>
<dbReference type="Proteomes" id="UP001054857">
    <property type="component" value="Unassembled WGS sequence"/>
</dbReference>
<dbReference type="InterPro" id="IPR001752">
    <property type="entry name" value="Kinesin_motor_dom"/>
</dbReference>
<dbReference type="EMBL" id="BMAR01000001">
    <property type="protein sequence ID" value="GFR41155.1"/>
    <property type="molecule type" value="Genomic_DNA"/>
</dbReference>
<dbReference type="PANTHER" id="PTHR47969">
    <property type="entry name" value="CHROMOSOME-ASSOCIATED KINESIN KIF4A-RELATED"/>
    <property type="match status" value="1"/>
</dbReference>
<dbReference type="PROSITE" id="PS50067">
    <property type="entry name" value="KINESIN_MOTOR_2"/>
    <property type="match status" value="1"/>
</dbReference>
<dbReference type="GO" id="GO:0005524">
    <property type="term" value="F:ATP binding"/>
    <property type="evidence" value="ECO:0007669"/>
    <property type="project" value="UniProtKB-UniRule"/>
</dbReference>
<dbReference type="GO" id="GO:0008017">
    <property type="term" value="F:microtubule binding"/>
    <property type="evidence" value="ECO:0007669"/>
    <property type="project" value="InterPro"/>
</dbReference>
<feature type="region of interest" description="Disordered" evidence="9">
    <location>
        <begin position="1"/>
        <end position="67"/>
    </location>
</feature>
<protein>
    <recommendedName>
        <fullName evidence="10">Kinesin motor domain-containing protein</fullName>
    </recommendedName>
</protein>
<dbReference type="GO" id="GO:0051231">
    <property type="term" value="P:spindle elongation"/>
    <property type="evidence" value="ECO:0007669"/>
    <property type="project" value="TreeGrafter"/>
</dbReference>
<dbReference type="InterPro" id="IPR027417">
    <property type="entry name" value="P-loop_NTPase"/>
</dbReference>
<dbReference type="Pfam" id="PF00225">
    <property type="entry name" value="Kinesin"/>
    <property type="match status" value="1"/>
</dbReference>
<comment type="caution">
    <text evidence="11">The sequence shown here is derived from an EMBL/GenBank/DDBJ whole genome shotgun (WGS) entry which is preliminary data.</text>
</comment>
<dbReference type="AlphaFoldDB" id="A0AAD3DG41"/>
<proteinExistence type="inferred from homology"/>
<name>A0AAD3DG41_9CHLO</name>
<feature type="binding site" evidence="7">
    <location>
        <begin position="157"/>
        <end position="164"/>
    </location>
    <ligand>
        <name>ATP</name>
        <dbReference type="ChEBI" id="CHEBI:30616"/>
    </ligand>
</feature>
<comment type="similarity">
    <text evidence="7">Belongs to the TRAFAC class myosin-kinesin ATPase superfamily. Kinesin family.</text>
</comment>
<evidence type="ECO:0000256" key="6">
    <source>
        <dbReference type="ARBA" id="ARBA00023175"/>
    </source>
</evidence>